<accession>A0A2I0WQE1</accession>
<evidence type="ECO:0000313" key="4">
    <source>
        <dbReference type="Proteomes" id="UP000233837"/>
    </source>
</evidence>
<dbReference type="CDD" id="cd01647">
    <property type="entry name" value="RT_LTR"/>
    <property type="match status" value="1"/>
</dbReference>
<dbReference type="SUPFAM" id="SSF56672">
    <property type="entry name" value="DNA/RNA polymerases"/>
    <property type="match status" value="1"/>
</dbReference>
<feature type="domain" description="Reverse transcriptase" evidence="2">
    <location>
        <begin position="1"/>
        <end position="82"/>
    </location>
</feature>
<gene>
    <name evidence="3" type="ORF">MA16_Dca005724</name>
</gene>
<evidence type="ECO:0000313" key="3">
    <source>
        <dbReference type="EMBL" id="PKU77892.1"/>
    </source>
</evidence>
<organism evidence="3 4">
    <name type="scientific">Dendrobium catenatum</name>
    <dbReference type="NCBI Taxonomy" id="906689"/>
    <lineage>
        <taxon>Eukaryota</taxon>
        <taxon>Viridiplantae</taxon>
        <taxon>Streptophyta</taxon>
        <taxon>Embryophyta</taxon>
        <taxon>Tracheophyta</taxon>
        <taxon>Spermatophyta</taxon>
        <taxon>Magnoliopsida</taxon>
        <taxon>Liliopsida</taxon>
        <taxon>Asparagales</taxon>
        <taxon>Orchidaceae</taxon>
        <taxon>Epidendroideae</taxon>
        <taxon>Malaxideae</taxon>
        <taxon>Dendrobiinae</taxon>
        <taxon>Dendrobium</taxon>
    </lineage>
</organism>
<dbReference type="InterPro" id="IPR043128">
    <property type="entry name" value="Rev_trsase/Diguanyl_cyclase"/>
</dbReference>
<dbReference type="Gene3D" id="3.30.70.270">
    <property type="match status" value="2"/>
</dbReference>
<dbReference type="EMBL" id="KZ502486">
    <property type="protein sequence ID" value="PKU77892.1"/>
    <property type="molecule type" value="Genomic_DNA"/>
</dbReference>
<dbReference type="InterPro" id="IPR000477">
    <property type="entry name" value="RT_dom"/>
</dbReference>
<dbReference type="Pfam" id="PF00078">
    <property type="entry name" value="RVT_1"/>
    <property type="match status" value="1"/>
</dbReference>
<dbReference type="InterPro" id="IPR050951">
    <property type="entry name" value="Retrovirus_Pol_polyprotein"/>
</dbReference>
<dbReference type="Proteomes" id="UP000233837">
    <property type="component" value="Unassembled WGS sequence"/>
</dbReference>
<dbReference type="PANTHER" id="PTHR37984:SF5">
    <property type="entry name" value="PROTEIN NYNRIN-LIKE"/>
    <property type="match status" value="1"/>
</dbReference>
<name>A0A2I0WQE1_9ASPA</name>
<reference evidence="3 4" key="1">
    <citation type="journal article" date="2016" name="Sci. Rep.">
        <title>The Dendrobium catenatum Lindl. genome sequence provides insights into polysaccharide synthase, floral development and adaptive evolution.</title>
        <authorList>
            <person name="Zhang G.Q."/>
            <person name="Xu Q."/>
            <person name="Bian C."/>
            <person name="Tsai W.C."/>
            <person name="Yeh C.M."/>
            <person name="Liu K.W."/>
            <person name="Yoshida K."/>
            <person name="Zhang L.S."/>
            <person name="Chang S.B."/>
            <person name="Chen F."/>
            <person name="Shi Y."/>
            <person name="Su Y.Y."/>
            <person name="Zhang Y.Q."/>
            <person name="Chen L.J."/>
            <person name="Yin Y."/>
            <person name="Lin M."/>
            <person name="Huang H."/>
            <person name="Deng H."/>
            <person name="Wang Z.W."/>
            <person name="Zhu S.L."/>
            <person name="Zhao X."/>
            <person name="Deng C."/>
            <person name="Niu S.C."/>
            <person name="Huang J."/>
            <person name="Wang M."/>
            <person name="Liu G.H."/>
            <person name="Yang H.J."/>
            <person name="Xiao X.J."/>
            <person name="Hsiao Y.Y."/>
            <person name="Wu W.L."/>
            <person name="Chen Y.Y."/>
            <person name="Mitsuda N."/>
            <person name="Ohme-Takagi M."/>
            <person name="Luo Y.B."/>
            <person name="Van de Peer Y."/>
            <person name="Liu Z.J."/>
        </authorList>
    </citation>
    <scope>NUCLEOTIDE SEQUENCE [LARGE SCALE GENOMIC DNA]</scope>
    <source>
        <tissue evidence="3">The whole plant</tissue>
    </source>
</reference>
<dbReference type="Pfam" id="PF17919">
    <property type="entry name" value="RT_RNaseH_2"/>
    <property type="match status" value="1"/>
</dbReference>
<sequence>MPFGLCNATSTFMRLMTEVLKPFSGKFYVSYFDDILVYSSSLAEHIQHLTLVFQALREHRLYLNLSKCEFVTHSVYFLGFVVSHEGIQADPRKVAAVRDWPTPRTLTEIRSFHGLANFYRRFIKGFSVIMAPITDVLRGSTFSWSSSQQESFENIKTALSHTPVMALPSFKKPFRVDTDASGVSIGAVLYQEDHPIEYFSEKLSPPRQKWTVYE</sequence>
<keyword evidence="4" id="KW-1185">Reference proteome</keyword>
<reference evidence="3 4" key="2">
    <citation type="journal article" date="2017" name="Nature">
        <title>The Apostasia genome and the evolution of orchids.</title>
        <authorList>
            <person name="Zhang G.Q."/>
            <person name="Liu K.W."/>
            <person name="Li Z."/>
            <person name="Lohaus R."/>
            <person name="Hsiao Y.Y."/>
            <person name="Niu S.C."/>
            <person name="Wang J.Y."/>
            <person name="Lin Y.C."/>
            <person name="Xu Q."/>
            <person name="Chen L.J."/>
            <person name="Yoshida K."/>
            <person name="Fujiwara S."/>
            <person name="Wang Z.W."/>
            <person name="Zhang Y.Q."/>
            <person name="Mitsuda N."/>
            <person name="Wang M."/>
            <person name="Liu G.H."/>
            <person name="Pecoraro L."/>
            <person name="Huang H.X."/>
            <person name="Xiao X.J."/>
            <person name="Lin M."/>
            <person name="Wu X.Y."/>
            <person name="Wu W.L."/>
            <person name="Chen Y.Y."/>
            <person name="Chang S.B."/>
            <person name="Sakamoto S."/>
            <person name="Ohme-Takagi M."/>
            <person name="Yagi M."/>
            <person name="Zeng S.J."/>
            <person name="Shen C.Y."/>
            <person name="Yeh C.M."/>
            <person name="Luo Y.B."/>
            <person name="Tsai W.C."/>
            <person name="Van de Peer Y."/>
            <person name="Liu Z.J."/>
        </authorList>
    </citation>
    <scope>NUCLEOTIDE SEQUENCE [LARGE SCALE GENOMIC DNA]</scope>
    <source>
        <tissue evidence="3">The whole plant</tissue>
    </source>
</reference>
<dbReference type="FunFam" id="3.30.70.270:FF:000003">
    <property type="entry name" value="Transposon Ty3-G Gag-Pol polyprotein"/>
    <property type="match status" value="1"/>
</dbReference>
<dbReference type="InterPro" id="IPR043502">
    <property type="entry name" value="DNA/RNA_pol_sf"/>
</dbReference>
<evidence type="ECO:0000259" key="2">
    <source>
        <dbReference type="PROSITE" id="PS50878"/>
    </source>
</evidence>
<keyword evidence="1" id="KW-0511">Multifunctional enzyme</keyword>
<dbReference type="PROSITE" id="PS50878">
    <property type="entry name" value="RT_POL"/>
    <property type="match status" value="1"/>
</dbReference>
<proteinExistence type="predicted"/>
<evidence type="ECO:0000256" key="1">
    <source>
        <dbReference type="ARBA" id="ARBA00023268"/>
    </source>
</evidence>
<dbReference type="InterPro" id="IPR041577">
    <property type="entry name" value="RT_RNaseH_2"/>
</dbReference>
<dbReference type="FunFam" id="3.30.70.270:FF:000026">
    <property type="entry name" value="Transposon Ty3-G Gag-Pol polyprotein"/>
    <property type="match status" value="1"/>
</dbReference>
<protein>
    <submittedName>
        <fullName evidence="3">Putative mitochondrial protein</fullName>
    </submittedName>
</protein>
<dbReference type="AlphaFoldDB" id="A0A2I0WQE1"/>
<dbReference type="PANTHER" id="PTHR37984">
    <property type="entry name" value="PROTEIN CBG26694"/>
    <property type="match status" value="1"/>
</dbReference>
<dbReference type="GO" id="GO:0003824">
    <property type="term" value="F:catalytic activity"/>
    <property type="evidence" value="ECO:0007669"/>
    <property type="project" value="UniProtKB-KW"/>
</dbReference>